<proteinExistence type="predicted"/>
<dbReference type="Proteomes" id="UP000005387">
    <property type="component" value="Unassembled WGS sequence"/>
</dbReference>
<accession>E0IEG2</accession>
<gene>
    <name evidence="1" type="ORF">PaecuDRAFT_4053</name>
</gene>
<reference evidence="1 2" key="1">
    <citation type="submission" date="2010-07" db="EMBL/GenBank/DDBJ databases">
        <title>The draft genome of Paenibacillus curdlanolyticus YK9.</title>
        <authorList>
            <consortium name="US DOE Joint Genome Institute (JGI-PGF)"/>
            <person name="Lucas S."/>
            <person name="Copeland A."/>
            <person name="Lapidus A."/>
            <person name="Cheng J.-F."/>
            <person name="Bruce D."/>
            <person name="Goodwin L."/>
            <person name="Pitluck S."/>
            <person name="Land M.L."/>
            <person name="Hauser L."/>
            <person name="Chang Y.-J."/>
            <person name="Jeffries C."/>
            <person name="Anderson I.J."/>
            <person name="Johnson E."/>
            <person name="Loganathan U."/>
            <person name="Mulhopadhyay B."/>
            <person name="Kyrpides N."/>
            <person name="Woyke T.J."/>
        </authorList>
    </citation>
    <scope>NUCLEOTIDE SEQUENCE [LARGE SCALE GENOMIC DNA]</scope>
    <source>
        <strain evidence="1 2">YK9</strain>
    </source>
</reference>
<evidence type="ECO:0000313" key="1">
    <source>
        <dbReference type="EMBL" id="EFM09050.1"/>
    </source>
</evidence>
<sequence length="44" mass="4922">MDVQEKAVGSDAGGFFRLSRAWRAGTGDEKRAQRAYEMHAMLYG</sequence>
<dbReference type="AlphaFoldDB" id="E0IEG2"/>
<protein>
    <submittedName>
        <fullName evidence="1">Uncharacterized protein</fullName>
    </submittedName>
</protein>
<evidence type="ECO:0000313" key="2">
    <source>
        <dbReference type="Proteomes" id="UP000005387"/>
    </source>
</evidence>
<name>E0IEG2_9BACL</name>
<organism evidence="1 2">
    <name type="scientific">Paenibacillus curdlanolyticus YK9</name>
    <dbReference type="NCBI Taxonomy" id="717606"/>
    <lineage>
        <taxon>Bacteria</taxon>
        <taxon>Bacillati</taxon>
        <taxon>Bacillota</taxon>
        <taxon>Bacilli</taxon>
        <taxon>Bacillales</taxon>
        <taxon>Paenibacillaceae</taxon>
        <taxon>Paenibacillus</taxon>
    </lineage>
</organism>
<keyword evidence="2" id="KW-1185">Reference proteome</keyword>
<dbReference type="EMBL" id="AEDD01000012">
    <property type="protein sequence ID" value="EFM09050.1"/>
    <property type="molecule type" value="Genomic_DNA"/>
</dbReference>